<evidence type="ECO:0000259" key="10">
    <source>
        <dbReference type="PROSITE" id="PS51898"/>
    </source>
</evidence>
<evidence type="ECO:0000256" key="3">
    <source>
        <dbReference type="ARBA" id="ARBA00022490"/>
    </source>
</evidence>
<gene>
    <name evidence="12" type="ORF">THSYN_31350</name>
</gene>
<geneLocation type="plasmid" evidence="13">
    <name>pts485</name>
</geneLocation>
<protein>
    <submittedName>
        <fullName evidence="12">Integrase</fullName>
    </submittedName>
</protein>
<evidence type="ECO:0000256" key="7">
    <source>
        <dbReference type="ARBA" id="ARBA00037721"/>
    </source>
</evidence>
<dbReference type="Proteomes" id="UP000232638">
    <property type="component" value="Plasmid pTs485"/>
</dbReference>
<keyword evidence="5 9" id="KW-0238">DNA-binding</keyword>
<evidence type="ECO:0000256" key="8">
    <source>
        <dbReference type="ARBA" id="ARBA00038613"/>
    </source>
</evidence>
<dbReference type="InterPro" id="IPR010998">
    <property type="entry name" value="Integrase_recombinase_N"/>
</dbReference>
<dbReference type="Pfam" id="PF00589">
    <property type="entry name" value="Phage_integrase"/>
    <property type="match status" value="1"/>
</dbReference>
<evidence type="ECO:0000256" key="6">
    <source>
        <dbReference type="ARBA" id="ARBA00023172"/>
    </source>
</evidence>
<evidence type="ECO:0000313" key="13">
    <source>
        <dbReference type="Proteomes" id="UP000232638"/>
    </source>
</evidence>
<accession>A0A2K8UJS5</accession>
<evidence type="ECO:0000256" key="2">
    <source>
        <dbReference type="ARBA" id="ARBA00008857"/>
    </source>
</evidence>
<dbReference type="PANTHER" id="PTHR30349">
    <property type="entry name" value="PHAGE INTEGRASE-RELATED"/>
    <property type="match status" value="1"/>
</dbReference>
<dbReference type="PROSITE" id="PS51898">
    <property type="entry name" value="TYR_RECOMBINASE"/>
    <property type="match status" value="1"/>
</dbReference>
<feature type="domain" description="Tyr recombinase" evidence="10">
    <location>
        <begin position="238"/>
        <end position="452"/>
    </location>
</feature>
<keyword evidence="12" id="KW-0614">Plasmid</keyword>
<comment type="subcellular location">
    <subcellularLocation>
        <location evidence="1">Cytoplasm</location>
    </subcellularLocation>
</comment>
<keyword evidence="4" id="KW-0229">DNA integration</keyword>
<evidence type="ECO:0000256" key="4">
    <source>
        <dbReference type="ARBA" id="ARBA00022908"/>
    </source>
</evidence>
<keyword evidence="13" id="KW-1185">Reference proteome</keyword>
<dbReference type="NCBIfam" id="TIGR02249">
    <property type="entry name" value="integrase_gron"/>
    <property type="match status" value="1"/>
</dbReference>
<dbReference type="Gene3D" id="1.10.150.130">
    <property type="match status" value="1"/>
</dbReference>
<dbReference type="InterPro" id="IPR011946">
    <property type="entry name" value="Integrase_integron-type"/>
</dbReference>
<dbReference type="InterPro" id="IPR011010">
    <property type="entry name" value="DNA_brk_join_enz"/>
</dbReference>
<dbReference type="PROSITE" id="PS51900">
    <property type="entry name" value="CB"/>
    <property type="match status" value="1"/>
</dbReference>
<name>A0A2K8UJS5_9GAMM</name>
<dbReference type="InterPro" id="IPR004107">
    <property type="entry name" value="Integrase_SAM-like_N"/>
</dbReference>
<comment type="subunit">
    <text evidence="8">Forms a cyclic heterotetrameric complex composed of two molecules of XerC and two molecules of XerD.</text>
</comment>
<evidence type="ECO:0000256" key="5">
    <source>
        <dbReference type="ARBA" id="ARBA00023125"/>
    </source>
</evidence>
<evidence type="ECO:0000313" key="12">
    <source>
        <dbReference type="EMBL" id="AUB85421.1"/>
    </source>
</evidence>
<evidence type="ECO:0000256" key="9">
    <source>
        <dbReference type="PROSITE-ProRule" id="PRU01248"/>
    </source>
</evidence>
<dbReference type="InterPro" id="IPR013762">
    <property type="entry name" value="Integrase-like_cat_sf"/>
</dbReference>
<dbReference type="Pfam" id="PF13495">
    <property type="entry name" value="Phage_int_SAM_4"/>
    <property type="match status" value="1"/>
</dbReference>
<dbReference type="GO" id="GO:0015074">
    <property type="term" value="P:DNA integration"/>
    <property type="evidence" value="ECO:0007669"/>
    <property type="project" value="UniProtKB-KW"/>
</dbReference>
<dbReference type="AlphaFoldDB" id="A0A2K8UJS5"/>
<comment type="function">
    <text evidence="7">Site-specific tyrosine recombinase, which acts by catalyzing the cutting and rejoining of the recombining DNA molecules. The XerC-XerD complex is essential to convert dimers of the bacterial chromosome into monomers to permit their segregation at cell division. It also contributes to the segregational stability of plasmids.</text>
</comment>
<sequence>MPTMPTPPRREDGTPSNWDRYLDLLIHRGVPEKMRPWYVRRVEAFLKALRPVSLSSLTAEQVTGYLQEVSSQGQVTGWQFRQIVDALQLLLVDLSQAPVGKGIDWDWWKAGGKTLAPDHPTLGKSQAPGAGPRFAGAAAAFPLLETLARTIRAMQYSIRTEQAYVDWCHRFLAFCGDKPTEALGVEDVQRFLTHLAVDRSVSAKTQGLAYSAVAFLFKQVLERPLEDVRFSRPKRQQRLPVVLTREEVRRLCEAMDGTFGLMARLMYGTGMRLMECVRLRAADVDFGNRSIVVRNGKGGKDRIVPLPERLREPVEAHLARVRTLHERDLAAGAGSVYLPDALGRKYPNAAREWIWQYVFPSSRLSQDPKSGEVRRHHLHESSLQMEIKAAGQRAGLPKRVNSHALRHSFATHLLEAGYDIRTVQELLGHADVSTTMIYTHVLNRPGVVPVRSPLDAW</sequence>
<dbReference type="InterPro" id="IPR044068">
    <property type="entry name" value="CB"/>
</dbReference>
<dbReference type="InterPro" id="IPR002104">
    <property type="entry name" value="Integrase_catalytic"/>
</dbReference>
<comment type="similarity">
    <text evidence="2">Belongs to the 'phage' integrase family.</text>
</comment>
<evidence type="ECO:0000259" key="11">
    <source>
        <dbReference type="PROSITE" id="PS51900"/>
    </source>
</evidence>
<keyword evidence="6" id="KW-0233">DNA recombination</keyword>
<keyword evidence="3" id="KW-0963">Cytoplasm</keyword>
<dbReference type="Gene3D" id="1.10.443.10">
    <property type="entry name" value="Intergrase catalytic core"/>
    <property type="match status" value="1"/>
</dbReference>
<dbReference type="CDD" id="cd01193">
    <property type="entry name" value="INT_IntI_C"/>
    <property type="match status" value="1"/>
</dbReference>
<dbReference type="GO" id="GO:0006310">
    <property type="term" value="P:DNA recombination"/>
    <property type="evidence" value="ECO:0007669"/>
    <property type="project" value="UniProtKB-KW"/>
</dbReference>
<dbReference type="SUPFAM" id="SSF56349">
    <property type="entry name" value="DNA breaking-rejoining enzymes"/>
    <property type="match status" value="1"/>
</dbReference>
<dbReference type="PANTHER" id="PTHR30349:SF64">
    <property type="entry name" value="PROPHAGE INTEGRASE INTD-RELATED"/>
    <property type="match status" value="1"/>
</dbReference>
<dbReference type="KEGG" id="tsy:THSYN_31350"/>
<dbReference type="FunFam" id="1.10.443.10:FF:000007">
    <property type="entry name" value="Tyrosine recombinase XerC"/>
    <property type="match status" value="1"/>
</dbReference>
<feature type="domain" description="Core-binding (CB)" evidence="11">
    <location>
        <begin position="145"/>
        <end position="221"/>
    </location>
</feature>
<reference evidence="12 13" key="1">
    <citation type="submission" date="2017-03" db="EMBL/GenBank/DDBJ databases">
        <title>Complete genome sequence of Candidatus 'Thiodictyon syntrophicum' sp. nov. strain Cad16T, a photolithoautotroph purple sulfur bacterium isolated from an alpine meromictic lake.</title>
        <authorList>
            <person name="Luedin S.M."/>
            <person name="Pothier J.F."/>
            <person name="Danza F."/>
            <person name="Storelli N."/>
            <person name="Wittwer M."/>
            <person name="Tonolla M."/>
        </authorList>
    </citation>
    <scope>NUCLEOTIDE SEQUENCE [LARGE SCALE GENOMIC DNA]</scope>
    <source>
        <strain evidence="12 13">Cad16T</strain>
        <plasmid evidence="13">Plasmid pts485</plasmid>
    </source>
</reference>
<dbReference type="GO" id="GO:0005737">
    <property type="term" value="C:cytoplasm"/>
    <property type="evidence" value="ECO:0007669"/>
    <property type="project" value="UniProtKB-SubCell"/>
</dbReference>
<organism evidence="12 13">
    <name type="scientific">Candidatus Thiodictyon syntrophicum</name>
    <dbReference type="NCBI Taxonomy" id="1166950"/>
    <lineage>
        <taxon>Bacteria</taxon>
        <taxon>Pseudomonadati</taxon>
        <taxon>Pseudomonadota</taxon>
        <taxon>Gammaproteobacteria</taxon>
        <taxon>Chromatiales</taxon>
        <taxon>Chromatiaceae</taxon>
        <taxon>Thiodictyon</taxon>
    </lineage>
</organism>
<dbReference type="GO" id="GO:0003677">
    <property type="term" value="F:DNA binding"/>
    <property type="evidence" value="ECO:0007669"/>
    <property type="project" value="UniProtKB-UniRule"/>
</dbReference>
<dbReference type="EMBL" id="CP020372">
    <property type="protein sequence ID" value="AUB85421.1"/>
    <property type="molecule type" value="Genomic_DNA"/>
</dbReference>
<evidence type="ECO:0000256" key="1">
    <source>
        <dbReference type="ARBA" id="ARBA00004496"/>
    </source>
</evidence>
<proteinExistence type="inferred from homology"/>
<dbReference type="InterPro" id="IPR050090">
    <property type="entry name" value="Tyrosine_recombinase_XerCD"/>
</dbReference>